<dbReference type="FunFam" id="3.40.50.1000:FF:000051">
    <property type="entry name" value="Phospholysine phosphohistidine inorganic pyrophosphate phosphatase"/>
    <property type="match status" value="1"/>
</dbReference>
<evidence type="ECO:0000256" key="12">
    <source>
        <dbReference type="ARBA" id="ARBA00039357"/>
    </source>
</evidence>
<evidence type="ECO:0000256" key="9">
    <source>
        <dbReference type="ARBA" id="ARBA00022842"/>
    </source>
</evidence>
<dbReference type="Gene3D" id="3.40.50.1000">
    <property type="entry name" value="HAD superfamily/HAD-like"/>
    <property type="match status" value="2"/>
</dbReference>
<organism evidence="15 16">
    <name type="scientific">Parthenolecanium corni</name>
    <dbReference type="NCBI Taxonomy" id="536013"/>
    <lineage>
        <taxon>Eukaryota</taxon>
        <taxon>Metazoa</taxon>
        <taxon>Ecdysozoa</taxon>
        <taxon>Arthropoda</taxon>
        <taxon>Hexapoda</taxon>
        <taxon>Insecta</taxon>
        <taxon>Pterygota</taxon>
        <taxon>Neoptera</taxon>
        <taxon>Paraneoptera</taxon>
        <taxon>Hemiptera</taxon>
        <taxon>Sternorrhyncha</taxon>
        <taxon>Coccoidea</taxon>
        <taxon>Coccidae</taxon>
        <taxon>Parthenolecanium</taxon>
    </lineage>
</organism>
<evidence type="ECO:0000256" key="3">
    <source>
        <dbReference type="ARBA" id="ARBA00004496"/>
    </source>
</evidence>
<dbReference type="Pfam" id="PF13242">
    <property type="entry name" value="Hydrolase_like"/>
    <property type="match status" value="1"/>
</dbReference>
<evidence type="ECO:0000256" key="1">
    <source>
        <dbReference type="ARBA" id="ARBA00001946"/>
    </source>
</evidence>
<keyword evidence="8" id="KW-0378">Hydrolase</keyword>
<dbReference type="InterPro" id="IPR036412">
    <property type="entry name" value="HAD-like_sf"/>
</dbReference>
<dbReference type="GO" id="GO:0005737">
    <property type="term" value="C:cytoplasm"/>
    <property type="evidence" value="ECO:0007669"/>
    <property type="project" value="UniProtKB-SubCell"/>
</dbReference>
<dbReference type="GO" id="GO:0046872">
    <property type="term" value="F:metal ion binding"/>
    <property type="evidence" value="ECO:0007669"/>
    <property type="project" value="UniProtKB-KW"/>
</dbReference>
<dbReference type="GO" id="GO:0005634">
    <property type="term" value="C:nucleus"/>
    <property type="evidence" value="ECO:0007669"/>
    <property type="project" value="UniProtKB-SubCell"/>
</dbReference>
<evidence type="ECO:0000256" key="10">
    <source>
        <dbReference type="ARBA" id="ARBA00023242"/>
    </source>
</evidence>
<evidence type="ECO:0000256" key="8">
    <source>
        <dbReference type="ARBA" id="ARBA00022801"/>
    </source>
</evidence>
<comment type="catalytic activity">
    <reaction evidence="14">
        <text>diphosphate + H2O = 2 phosphate + H(+)</text>
        <dbReference type="Rhea" id="RHEA:24576"/>
        <dbReference type="ChEBI" id="CHEBI:15377"/>
        <dbReference type="ChEBI" id="CHEBI:15378"/>
        <dbReference type="ChEBI" id="CHEBI:33019"/>
        <dbReference type="ChEBI" id="CHEBI:43474"/>
        <dbReference type="EC" id="3.6.1.1"/>
    </reaction>
</comment>
<dbReference type="Proteomes" id="UP001367676">
    <property type="component" value="Unassembled WGS sequence"/>
</dbReference>
<evidence type="ECO:0000256" key="14">
    <source>
        <dbReference type="ARBA" id="ARBA00047820"/>
    </source>
</evidence>
<evidence type="ECO:0000313" key="15">
    <source>
        <dbReference type="EMBL" id="KAK7575807.1"/>
    </source>
</evidence>
<keyword evidence="10" id="KW-0539">Nucleus</keyword>
<comment type="caution">
    <text evidence="15">The sequence shown here is derived from an EMBL/GenBank/DDBJ whole genome shotgun (WGS) entry which is preliminary data.</text>
</comment>
<dbReference type="EMBL" id="JBBCAQ010000036">
    <property type="protein sequence ID" value="KAK7575807.1"/>
    <property type="molecule type" value="Genomic_DNA"/>
</dbReference>
<dbReference type="AlphaFoldDB" id="A0AAN9XZ07"/>
<dbReference type="InterPro" id="IPR006357">
    <property type="entry name" value="HAD-SF_hydro_IIA"/>
</dbReference>
<dbReference type="CDD" id="cd07509">
    <property type="entry name" value="HAD_PPase"/>
    <property type="match status" value="1"/>
</dbReference>
<keyword evidence="9" id="KW-0460">Magnesium</keyword>
<evidence type="ECO:0000256" key="13">
    <source>
        <dbReference type="ARBA" id="ARBA00039666"/>
    </source>
</evidence>
<dbReference type="Pfam" id="PF13344">
    <property type="entry name" value="Hydrolase_6"/>
    <property type="match status" value="1"/>
</dbReference>
<evidence type="ECO:0000256" key="2">
    <source>
        <dbReference type="ARBA" id="ARBA00004123"/>
    </source>
</evidence>
<keyword evidence="6" id="KW-0963">Cytoplasm</keyword>
<proteinExistence type="inferred from homology"/>
<gene>
    <name evidence="15" type="ORF">V9T40_012093</name>
</gene>
<comment type="similarity">
    <text evidence="4">Belongs to the HAD-like hydrolase superfamily.</text>
</comment>
<evidence type="ECO:0000256" key="4">
    <source>
        <dbReference type="ARBA" id="ARBA00007958"/>
    </source>
</evidence>
<sequence length="256" mass="27913">MPIKKVLIDLSGTLHIDNQVTGGAVEALKRLRESNISVKFVTNTTKESRRILFNRLKSLGFELESNEIFTSLTATRDFVKQNELNPLLLVDEKALEDFADVVHSDKKQDSVVIGLAPNSFKYDVLNNAFRLLKSGGKLIAIHQARYFKEKSGLSLGPGCFVKGLEYSADCKAHTIGKPSEEFFLAALEGTQPSEAVMIGDDARDDVGGAQAINIKGILVKTGKYTPGDESLITPLPMATVENFSAAVDLIIQNNSI</sequence>
<evidence type="ECO:0000256" key="7">
    <source>
        <dbReference type="ARBA" id="ARBA00022723"/>
    </source>
</evidence>
<dbReference type="SUPFAM" id="SSF56784">
    <property type="entry name" value="HAD-like"/>
    <property type="match status" value="1"/>
</dbReference>
<dbReference type="NCBIfam" id="TIGR01458">
    <property type="entry name" value="HAD-SF-IIA-hyp3"/>
    <property type="match status" value="1"/>
</dbReference>
<dbReference type="PANTHER" id="PTHR19288">
    <property type="entry name" value="4-NITROPHENYLPHOSPHATASE-RELATED"/>
    <property type="match status" value="1"/>
</dbReference>
<dbReference type="InterPro" id="IPR006355">
    <property type="entry name" value="LHPP/HDHD2"/>
</dbReference>
<dbReference type="InterPro" id="IPR023214">
    <property type="entry name" value="HAD_sf"/>
</dbReference>
<evidence type="ECO:0000313" key="16">
    <source>
        <dbReference type="Proteomes" id="UP001367676"/>
    </source>
</evidence>
<keyword evidence="7" id="KW-0479">Metal-binding</keyword>
<comment type="function">
    <text evidence="11">Phosphatase that hydrolyzes imidodiphosphate, 3-phosphohistidine and 6-phospholysine. Has broad substrate specificity and can also hydrolyze inorganic diphosphate, but with lower efficiency.</text>
</comment>
<keyword evidence="16" id="KW-1185">Reference proteome</keyword>
<dbReference type="NCBIfam" id="TIGR01460">
    <property type="entry name" value="HAD-SF-IIA"/>
    <property type="match status" value="1"/>
</dbReference>
<protein>
    <recommendedName>
        <fullName evidence="13">Haloacid dehalogenase-like hydrolase domain-containing protein 2</fullName>
        <ecNumber evidence="5">3.6.1.1</ecNumber>
    </recommendedName>
    <alternativeName>
        <fullName evidence="12">Phospholysine phosphohistidine inorganic pyrophosphate phosphatase</fullName>
    </alternativeName>
</protein>
<dbReference type="EC" id="3.6.1.1" evidence="5"/>
<name>A0AAN9XZ07_9HEMI</name>
<dbReference type="GO" id="GO:0004427">
    <property type="term" value="F:inorganic diphosphate phosphatase activity"/>
    <property type="evidence" value="ECO:0007669"/>
    <property type="project" value="UniProtKB-EC"/>
</dbReference>
<evidence type="ECO:0000256" key="6">
    <source>
        <dbReference type="ARBA" id="ARBA00022490"/>
    </source>
</evidence>
<comment type="subcellular location">
    <subcellularLocation>
        <location evidence="3">Cytoplasm</location>
    </subcellularLocation>
    <subcellularLocation>
        <location evidence="2">Nucleus</location>
    </subcellularLocation>
</comment>
<accession>A0AAN9XZ07</accession>
<dbReference type="GO" id="GO:0016791">
    <property type="term" value="F:phosphatase activity"/>
    <property type="evidence" value="ECO:0007669"/>
    <property type="project" value="InterPro"/>
</dbReference>
<evidence type="ECO:0000256" key="5">
    <source>
        <dbReference type="ARBA" id="ARBA00012146"/>
    </source>
</evidence>
<comment type="cofactor">
    <cofactor evidence="1">
        <name>Mg(2+)</name>
        <dbReference type="ChEBI" id="CHEBI:18420"/>
    </cofactor>
</comment>
<evidence type="ECO:0000256" key="11">
    <source>
        <dbReference type="ARBA" id="ARBA00037258"/>
    </source>
</evidence>
<reference evidence="15 16" key="1">
    <citation type="submission" date="2024-03" db="EMBL/GenBank/DDBJ databases">
        <title>Adaptation during the transition from Ophiocordyceps entomopathogen to insect associate is accompanied by gene loss and intensified selection.</title>
        <authorList>
            <person name="Ward C.M."/>
            <person name="Onetto C.A."/>
            <person name="Borneman A.R."/>
        </authorList>
    </citation>
    <scope>NUCLEOTIDE SEQUENCE [LARGE SCALE GENOMIC DNA]</scope>
    <source>
        <strain evidence="15">AWRI1</strain>
        <tissue evidence="15">Single Adult Female</tissue>
    </source>
</reference>
<dbReference type="PANTHER" id="PTHR19288:SF46">
    <property type="entry name" value="HALOACID DEHALOGENASE-LIKE HYDROLASE DOMAIN-CONTAINING PROTEIN 2"/>
    <property type="match status" value="1"/>
</dbReference>